<sequence>MLKVRTCKTCPLYSRELSRCRMGFVNPPTKRATAETVAAFGSDYVCHYNRWKNGNSSLYLPAGVMSQ</sequence>
<dbReference type="EMBL" id="CP002048">
    <property type="protein sequence ID" value="ADI02691.1"/>
    <property type="molecule type" value="Genomic_DNA"/>
</dbReference>
<name>D7CPR3_SYNLT</name>
<keyword evidence="2" id="KW-1185">Reference proteome</keyword>
<reference evidence="1 2" key="2">
    <citation type="journal article" date="2010" name="Stand. Genomic Sci.">
        <title>Complete genome sequence of Syntrophothermus lipocalidus type strain (TGB-C1).</title>
        <authorList>
            <person name="Djao O.D."/>
            <person name="Zhang X."/>
            <person name="Lucas S."/>
            <person name="Lapidus A."/>
            <person name="Del Rio T.G."/>
            <person name="Nolan M."/>
            <person name="Tice H."/>
            <person name="Cheng J.F."/>
            <person name="Han C."/>
            <person name="Tapia R."/>
            <person name="Goodwin L."/>
            <person name="Pitluck S."/>
            <person name="Liolios K."/>
            <person name="Ivanova N."/>
            <person name="Mavromatis K."/>
            <person name="Mikhailova N."/>
            <person name="Ovchinnikova G."/>
            <person name="Pati A."/>
            <person name="Brambilla E."/>
            <person name="Chen A."/>
            <person name="Palaniappan K."/>
            <person name="Land M."/>
            <person name="Hauser L."/>
            <person name="Chang Y.J."/>
            <person name="Jeffries C.D."/>
            <person name="Rohde M."/>
            <person name="Sikorski J."/>
            <person name="Spring S."/>
            <person name="Goker M."/>
            <person name="Detter J.C."/>
            <person name="Woyke T."/>
            <person name="Bristow J."/>
            <person name="Eisen J.A."/>
            <person name="Markowitz V."/>
            <person name="Hugenholtz P."/>
            <person name="Kyrpides N.C."/>
            <person name="Klenk H.P."/>
        </authorList>
    </citation>
    <scope>NUCLEOTIDE SEQUENCE [LARGE SCALE GENOMIC DNA]</scope>
    <source>
        <strain evidence="2">DSM 12680 / TGB-C1</strain>
    </source>
</reference>
<dbReference type="OrthoDB" id="9876071at2"/>
<dbReference type="STRING" id="643648.Slip_1939"/>
<dbReference type="Proteomes" id="UP000000378">
    <property type="component" value="Chromosome"/>
</dbReference>
<organism evidence="1 2">
    <name type="scientific">Syntrophothermus lipocalidus (strain DSM 12680 / TGB-C1)</name>
    <dbReference type="NCBI Taxonomy" id="643648"/>
    <lineage>
        <taxon>Bacteria</taxon>
        <taxon>Bacillati</taxon>
        <taxon>Bacillota</taxon>
        <taxon>Clostridia</taxon>
        <taxon>Eubacteriales</taxon>
        <taxon>Syntrophomonadaceae</taxon>
        <taxon>Syntrophothermus</taxon>
    </lineage>
</organism>
<evidence type="ECO:0000313" key="1">
    <source>
        <dbReference type="EMBL" id="ADI02691.1"/>
    </source>
</evidence>
<protein>
    <submittedName>
        <fullName evidence="1">Uncharacterized protein</fullName>
    </submittedName>
</protein>
<gene>
    <name evidence="1" type="ordered locus">Slip_1939</name>
</gene>
<dbReference type="KEGG" id="slp:Slip_1939"/>
<proteinExistence type="predicted"/>
<dbReference type="HOGENOM" id="CLU_2810960_0_0_9"/>
<dbReference type="RefSeq" id="WP_013176093.1">
    <property type="nucleotide sequence ID" value="NC_014220.1"/>
</dbReference>
<evidence type="ECO:0000313" key="2">
    <source>
        <dbReference type="Proteomes" id="UP000000378"/>
    </source>
</evidence>
<reference evidence="2" key="1">
    <citation type="journal article" date="2010" name="Stand. Genomic Sci.">
        <title>Complete genome sequence of Syntrophothermus lipocalidus type strain (TGB-C1T).</title>
        <authorList>
            <consortium name="US DOE Joint Genome Institute (JGI-PGF)"/>
            <person name="Djao O."/>
            <person name="Zhang X."/>
            <person name="Lucas S."/>
            <person name="Lapidus A."/>
            <person name="Glavina Del Rio T."/>
            <person name="Nolan M."/>
            <person name="Tice H."/>
            <person name="Cheng J."/>
            <person name="Han C."/>
            <person name="Tapia R."/>
            <person name="Goodwin L."/>
            <person name="Pitluck S."/>
            <person name="Liolios K."/>
            <person name="Ivanova N."/>
            <person name="Mavromatis K."/>
            <person name="Mikhailova N."/>
            <person name="Ovchinnikova G."/>
            <person name="Pati A."/>
            <person name="Brambilla E."/>
            <person name="Chen A."/>
            <person name="Palaniappan K."/>
            <person name="Land M."/>
            <person name="Hauser L."/>
            <person name="Chang Y."/>
            <person name="Jeffries C."/>
            <person name="Rohde M."/>
            <person name="Sikorski J."/>
            <person name="Spring S."/>
            <person name="Goker M."/>
            <person name="Detter J."/>
            <person name="Woyke T."/>
            <person name="Bristow J."/>
            <person name="Eisen J."/>
            <person name="Markowitz V."/>
            <person name="Hugenholtz P."/>
            <person name="Kyrpides N."/>
            <person name="Klenk H."/>
        </authorList>
    </citation>
    <scope>NUCLEOTIDE SEQUENCE [LARGE SCALE GENOMIC DNA]</scope>
    <source>
        <strain evidence="2">DSM 12680 / TGB-C1</strain>
    </source>
</reference>
<accession>D7CPR3</accession>
<dbReference type="AlphaFoldDB" id="D7CPR3"/>